<dbReference type="Pfam" id="PF03372">
    <property type="entry name" value="Exo_endo_phos"/>
    <property type="match status" value="1"/>
</dbReference>
<dbReference type="AlphaFoldDB" id="A0A8H9KUM9"/>
<sequence>MNKTILKYSFFLQIISLIFNTGIAYSKTNFKVLTFNIWVGGDGSGFTKEKSIANQLQVIRTTKADIVAFQEQTSYKFGEHSRAQLLADSLGWNCIVIDKSRAVISKYPLSRLKDDKSQVLKVDINGNILLVADVHLPAYPYEPYEIADSKLKDEQSAIQSAINSRGKQIQSVVADLKGFENFPTIILGDFNEPSYYDWTKSAIQKRNDPRLTFSVKWPSTSLLLENGFYDAYRKLYKNVQKRPSYTWTSIPGGSIENEVYDRIDLIFANKKVKAKSAKIVGEKADAADLVIAEWPTDHRAVLMDMTF</sequence>
<evidence type="ECO:0000313" key="2">
    <source>
        <dbReference type="EMBL" id="GGE11182.1"/>
    </source>
</evidence>
<dbReference type="Gene3D" id="3.60.10.10">
    <property type="entry name" value="Endonuclease/exonuclease/phosphatase"/>
    <property type="match status" value="1"/>
</dbReference>
<dbReference type="SUPFAM" id="SSF56219">
    <property type="entry name" value="DNase I-like"/>
    <property type="match status" value="1"/>
</dbReference>
<dbReference type="EMBL" id="BMKM01000001">
    <property type="protein sequence ID" value="GGE11182.1"/>
    <property type="molecule type" value="Genomic_DNA"/>
</dbReference>
<dbReference type="InterPro" id="IPR036691">
    <property type="entry name" value="Endo/exonu/phosph_ase_sf"/>
</dbReference>
<dbReference type="InterPro" id="IPR005135">
    <property type="entry name" value="Endo/exonuclease/phosphatase"/>
</dbReference>
<dbReference type="PANTHER" id="PTHR41349:SF1">
    <property type="entry name" value="PROTEIN CBG08683"/>
    <property type="match status" value="1"/>
</dbReference>
<organism evidence="2 3">
    <name type="scientific">Sphingobacterium cellulitidis</name>
    <dbReference type="NCBI Taxonomy" id="1768011"/>
    <lineage>
        <taxon>Bacteria</taxon>
        <taxon>Pseudomonadati</taxon>
        <taxon>Bacteroidota</taxon>
        <taxon>Sphingobacteriia</taxon>
        <taxon>Sphingobacteriales</taxon>
        <taxon>Sphingobacteriaceae</taxon>
        <taxon>Sphingobacterium</taxon>
    </lineage>
</organism>
<evidence type="ECO:0000259" key="1">
    <source>
        <dbReference type="Pfam" id="PF03372"/>
    </source>
</evidence>
<proteinExistence type="predicted"/>
<feature type="domain" description="Endonuclease/exonuclease/phosphatase" evidence="1">
    <location>
        <begin position="33"/>
        <end position="298"/>
    </location>
</feature>
<dbReference type="GO" id="GO:0004519">
    <property type="term" value="F:endonuclease activity"/>
    <property type="evidence" value="ECO:0007669"/>
    <property type="project" value="UniProtKB-KW"/>
</dbReference>
<keyword evidence="3" id="KW-1185">Reference proteome</keyword>
<gene>
    <name evidence="2" type="ORF">GCM10011516_06190</name>
</gene>
<protein>
    <submittedName>
        <fullName evidence="2">Endonuclease</fullName>
    </submittedName>
</protein>
<evidence type="ECO:0000313" key="3">
    <source>
        <dbReference type="Proteomes" id="UP000614460"/>
    </source>
</evidence>
<reference evidence="2" key="1">
    <citation type="journal article" date="2014" name="Int. J. Syst. Evol. Microbiol.">
        <title>Complete genome sequence of Corynebacterium casei LMG S-19264T (=DSM 44701T), isolated from a smear-ripened cheese.</title>
        <authorList>
            <consortium name="US DOE Joint Genome Institute (JGI-PGF)"/>
            <person name="Walter F."/>
            <person name="Albersmeier A."/>
            <person name="Kalinowski J."/>
            <person name="Ruckert C."/>
        </authorList>
    </citation>
    <scope>NUCLEOTIDE SEQUENCE</scope>
    <source>
        <strain evidence="2">CGMCC 1.15966</strain>
    </source>
</reference>
<keyword evidence="2" id="KW-0378">Hydrolase</keyword>
<dbReference type="Proteomes" id="UP000614460">
    <property type="component" value="Unassembled WGS sequence"/>
</dbReference>
<dbReference type="PANTHER" id="PTHR41349">
    <property type="match status" value="1"/>
</dbReference>
<keyword evidence="2" id="KW-0540">Nuclease</keyword>
<name>A0A8H9KUM9_9SPHI</name>
<accession>A0A8H9KUM9</accession>
<dbReference type="RefSeq" id="WP_182497798.1">
    <property type="nucleotide sequence ID" value="NZ_BMKM01000001.1"/>
</dbReference>
<keyword evidence="2" id="KW-0255">Endonuclease</keyword>
<reference evidence="2" key="2">
    <citation type="submission" date="2020-09" db="EMBL/GenBank/DDBJ databases">
        <authorList>
            <person name="Sun Q."/>
            <person name="Zhou Y."/>
        </authorList>
    </citation>
    <scope>NUCLEOTIDE SEQUENCE</scope>
    <source>
        <strain evidence="2">CGMCC 1.15966</strain>
    </source>
</reference>
<comment type="caution">
    <text evidence="2">The sequence shown here is derived from an EMBL/GenBank/DDBJ whole genome shotgun (WGS) entry which is preliminary data.</text>
</comment>